<evidence type="ECO:0008006" key="4">
    <source>
        <dbReference type="Google" id="ProtNLM"/>
    </source>
</evidence>
<evidence type="ECO:0000313" key="2">
    <source>
        <dbReference type="EMBL" id="MBF1352040.1"/>
    </source>
</evidence>
<keyword evidence="1" id="KW-0812">Transmembrane</keyword>
<proteinExistence type="predicted"/>
<feature type="non-terminal residue" evidence="2">
    <location>
        <position position="156"/>
    </location>
</feature>
<sequence length="156" mass="17723">MLTEANTLPQTKKYWYHIAVTFICMSIFFLSCCLVAAADSEDTVISEAINNQTVDMNEQHINELDYQEGAFDGEEVDKSNRTPKIRSVENKVNNRAVEDAPNVTGSWKAEAGGWRFYTSSGFVQKGFCYIDGKKYYFGLEDGVMQFGWQKIDGAYY</sequence>
<comment type="caution">
    <text evidence="2">The sequence shown here is derived from an EMBL/GenBank/DDBJ whole genome shotgun (WGS) entry which is preliminary data.</text>
</comment>
<keyword evidence="1" id="KW-1133">Transmembrane helix</keyword>
<gene>
    <name evidence="2" type="ORF">HXM71_02835</name>
</gene>
<name>A0A930H953_9FIRM</name>
<accession>A0A930H953</accession>
<keyword evidence="1" id="KW-0472">Membrane</keyword>
<dbReference type="EMBL" id="JABZQH010000069">
    <property type="protein sequence ID" value="MBF1352040.1"/>
    <property type="molecule type" value="Genomic_DNA"/>
</dbReference>
<reference evidence="2" key="1">
    <citation type="submission" date="2020-04" db="EMBL/GenBank/DDBJ databases">
        <title>Deep metagenomics examines the oral microbiome during advanced dental caries in children, revealing novel taxa and co-occurrences with host molecules.</title>
        <authorList>
            <person name="Baker J.L."/>
            <person name="Morton J.T."/>
            <person name="Dinis M."/>
            <person name="Alvarez R."/>
            <person name="Tran N.C."/>
            <person name="Knight R."/>
            <person name="Edlund A."/>
        </authorList>
    </citation>
    <scope>NUCLEOTIDE SEQUENCE</scope>
    <source>
        <strain evidence="2">JCVI_24_bin.8</strain>
    </source>
</reference>
<evidence type="ECO:0000313" key="3">
    <source>
        <dbReference type="Proteomes" id="UP000722050"/>
    </source>
</evidence>
<protein>
    <recommendedName>
        <fullName evidence="4">Cell wall-binding protein</fullName>
    </recommendedName>
</protein>
<organism evidence="2 3">
    <name type="scientific">Mogibacterium diversum</name>
    <dbReference type="NCBI Taxonomy" id="114527"/>
    <lineage>
        <taxon>Bacteria</taxon>
        <taxon>Bacillati</taxon>
        <taxon>Bacillota</taxon>
        <taxon>Clostridia</taxon>
        <taxon>Peptostreptococcales</taxon>
        <taxon>Anaerovoracaceae</taxon>
        <taxon>Mogibacterium</taxon>
    </lineage>
</organism>
<evidence type="ECO:0000256" key="1">
    <source>
        <dbReference type="SAM" id="Phobius"/>
    </source>
</evidence>
<dbReference type="Gene3D" id="2.10.270.10">
    <property type="entry name" value="Cholin Binding"/>
    <property type="match status" value="1"/>
</dbReference>
<feature type="transmembrane region" description="Helical" evidence="1">
    <location>
        <begin position="14"/>
        <end position="37"/>
    </location>
</feature>
<dbReference type="SUPFAM" id="SSF69360">
    <property type="entry name" value="Cell wall binding repeat"/>
    <property type="match status" value="1"/>
</dbReference>
<dbReference type="AlphaFoldDB" id="A0A930H953"/>
<dbReference type="Proteomes" id="UP000722050">
    <property type="component" value="Unassembled WGS sequence"/>
</dbReference>